<dbReference type="GO" id="GO:0005829">
    <property type="term" value="C:cytosol"/>
    <property type="evidence" value="ECO:0007669"/>
    <property type="project" value="TreeGrafter"/>
</dbReference>
<gene>
    <name evidence="17" type="ORF">TASK_LOCUS5826</name>
</gene>
<evidence type="ECO:0000256" key="4">
    <source>
        <dbReference type="ARBA" id="ARBA00019490"/>
    </source>
</evidence>
<dbReference type="STRING" id="60517.A0A158R8P1"/>
<evidence type="ECO:0000259" key="16">
    <source>
        <dbReference type="Pfam" id="PF01937"/>
    </source>
</evidence>
<keyword evidence="10" id="KW-0173">Coenzyme A biosynthesis</keyword>
<dbReference type="SUPFAM" id="SSF111321">
    <property type="entry name" value="AF1104-like"/>
    <property type="match status" value="2"/>
</dbReference>
<dbReference type="InterPro" id="IPR036075">
    <property type="entry name" value="ARMT-1-like_metal-bd_sf"/>
</dbReference>
<dbReference type="AlphaFoldDB" id="A0A158R8P1"/>
<evidence type="ECO:0000256" key="1">
    <source>
        <dbReference type="ARBA" id="ARBA00001936"/>
    </source>
</evidence>
<keyword evidence="9" id="KW-0067">ATP-binding</keyword>
<dbReference type="GO" id="GO:0015937">
    <property type="term" value="P:coenzyme A biosynthetic process"/>
    <property type="evidence" value="ECO:0007669"/>
    <property type="project" value="UniProtKB-KW"/>
</dbReference>
<dbReference type="OrthoDB" id="498611at2759"/>
<dbReference type="GO" id="GO:0005634">
    <property type="term" value="C:nucleus"/>
    <property type="evidence" value="ECO:0007669"/>
    <property type="project" value="TreeGrafter"/>
</dbReference>
<keyword evidence="11" id="KW-0944">Nitration</keyword>
<dbReference type="GO" id="GO:0005524">
    <property type="term" value="F:ATP binding"/>
    <property type="evidence" value="ECO:0007669"/>
    <property type="project" value="UniProtKB-KW"/>
</dbReference>
<feature type="domain" description="Damage-control phosphatase ARMT1-like metal-binding" evidence="16">
    <location>
        <begin position="620"/>
        <end position="856"/>
    </location>
</feature>
<dbReference type="GO" id="GO:0004594">
    <property type="term" value="F:pantothenate kinase activity"/>
    <property type="evidence" value="ECO:0007669"/>
    <property type="project" value="TreeGrafter"/>
</dbReference>
<dbReference type="PANTHER" id="PTHR12280:SF20">
    <property type="entry name" value="4'-PHOSPHOPANTETHEINE PHOSPHATASE"/>
    <property type="match status" value="1"/>
</dbReference>
<comment type="catalytic activity">
    <reaction evidence="13">
        <text>(R)-4'-phospho-S-sulfopantetheine + H2O = (R)-S-sulfopantetheine + phosphate</text>
        <dbReference type="Rhea" id="RHEA:68340"/>
        <dbReference type="ChEBI" id="CHEBI:15377"/>
        <dbReference type="ChEBI" id="CHEBI:43474"/>
        <dbReference type="ChEBI" id="CHEBI:177302"/>
        <dbReference type="ChEBI" id="CHEBI:177303"/>
    </reaction>
    <physiologicalReaction direction="left-to-right" evidence="13">
        <dbReference type="Rhea" id="RHEA:68341"/>
    </physiologicalReaction>
</comment>
<evidence type="ECO:0000256" key="8">
    <source>
        <dbReference type="ARBA" id="ARBA00022801"/>
    </source>
</evidence>
<evidence type="ECO:0000256" key="11">
    <source>
        <dbReference type="ARBA" id="ARBA00023074"/>
    </source>
</evidence>
<keyword evidence="12" id="KW-0464">Manganese</keyword>
<evidence type="ECO:0000256" key="6">
    <source>
        <dbReference type="ARBA" id="ARBA00022723"/>
    </source>
</evidence>
<evidence type="ECO:0000256" key="5">
    <source>
        <dbReference type="ARBA" id="ARBA00022596"/>
    </source>
</evidence>
<dbReference type="SUPFAM" id="SSF53067">
    <property type="entry name" value="Actin-like ATPase domain"/>
    <property type="match status" value="2"/>
</dbReference>
<evidence type="ECO:0000313" key="18">
    <source>
        <dbReference type="Proteomes" id="UP000282613"/>
    </source>
</evidence>
<evidence type="ECO:0000313" key="19">
    <source>
        <dbReference type="WBParaSite" id="TASK_0000582501-mRNA-1"/>
    </source>
</evidence>
<dbReference type="Gene3D" id="3.40.50.10880">
    <property type="entry name" value="Uncharacterised protein PF01937, DUF89, domain 3"/>
    <property type="match status" value="1"/>
</dbReference>
<reference evidence="17 18" key="2">
    <citation type="submission" date="2018-11" db="EMBL/GenBank/DDBJ databases">
        <authorList>
            <consortium name="Pathogen Informatics"/>
        </authorList>
    </citation>
    <scope>NUCLEOTIDE SEQUENCE [LARGE SCALE GENOMIC DNA]</scope>
</reference>
<keyword evidence="18" id="KW-1185">Reference proteome</keyword>
<keyword evidence="6" id="KW-0479">Metal-binding</keyword>
<dbReference type="InterPro" id="IPR002791">
    <property type="entry name" value="ARMT1-like_metal-bd"/>
</dbReference>
<evidence type="ECO:0000256" key="15">
    <source>
        <dbReference type="ARBA" id="ARBA00046055"/>
    </source>
</evidence>
<evidence type="ECO:0000256" key="2">
    <source>
        <dbReference type="ARBA" id="ARBA00001967"/>
    </source>
</evidence>
<dbReference type="InterPro" id="IPR043129">
    <property type="entry name" value="ATPase_NBD"/>
</dbReference>
<accession>A0A158R8P1</accession>
<comment type="subunit">
    <text evidence="3">Homodimer. Interacts with PKM.</text>
</comment>
<dbReference type="WBParaSite" id="TASK_0000582501-mRNA-1">
    <property type="protein sequence ID" value="TASK_0000582501-mRNA-1"/>
    <property type="gene ID" value="TASK_0000582501"/>
</dbReference>
<organism evidence="19">
    <name type="scientific">Taenia asiatica</name>
    <name type="common">Asian tapeworm</name>
    <dbReference type="NCBI Taxonomy" id="60517"/>
    <lineage>
        <taxon>Eukaryota</taxon>
        <taxon>Metazoa</taxon>
        <taxon>Spiralia</taxon>
        <taxon>Lophotrochozoa</taxon>
        <taxon>Platyhelminthes</taxon>
        <taxon>Cestoda</taxon>
        <taxon>Eucestoda</taxon>
        <taxon>Cyclophyllidea</taxon>
        <taxon>Taeniidae</taxon>
        <taxon>Taenia</taxon>
    </lineage>
</organism>
<evidence type="ECO:0000256" key="7">
    <source>
        <dbReference type="ARBA" id="ARBA00022741"/>
    </source>
</evidence>
<evidence type="ECO:0000256" key="9">
    <source>
        <dbReference type="ARBA" id="ARBA00022840"/>
    </source>
</evidence>
<dbReference type="Proteomes" id="UP000282613">
    <property type="component" value="Unassembled WGS sequence"/>
</dbReference>
<dbReference type="InterPro" id="IPR035073">
    <property type="entry name" value="At2g17340_3_helix_bundle"/>
</dbReference>
<name>A0A158R8P1_TAEAS</name>
<dbReference type="Pfam" id="PF01937">
    <property type="entry name" value="ARMT1-like_dom"/>
    <property type="match status" value="1"/>
</dbReference>
<evidence type="ECO:0000256" key="13">
    <source>
        <dbReference type="ARBA" id="ARBA00029347"/>
    </source>
</evidence>
<dbReference type="Pfam" id="PF03630">
    <property type="entry name" value="Fumble"/>
    <property type="match status" value="1"/>
</dbReference>
<dbReference type="CDD" id="cd24123">
    <property type="entry name" value="ASKHA_NBD_PanK-II_Pank4"/>
    <property type="match status" value="1"/>
</dbReference>
<proteinExistence type="predicted"/>
<dbReference type="Gene3D" id="1.20.1700.10">
    <property type="entry name" value="AF1104-like"/>
    <property type="match status" value="1"/>
</dbReference>
<dbReference type="PANTHER" id="PTHR12280">
    <property type="entry name" value="PANTOTHENATE KINASE"/>
    <property type="match status" value="1"/>
</dbReference>
<comment type="cofactor">
    <cofactor evidence="2">
        <name>Ni(2+)</name>
        <dbReference type="ChEBI" id="CHEBI:49786"/>
    </cofactor>
</comment>
<keyword evidence="7" id="KW-0547">Nucleotide-binding</keyword>
<evidence type="ECO:0000256" key="12">
    <source>
        <dbReference type="ARBA" id="ARBA00023211"/>
    </source>
</evidence>
<protein>
    <recommendedName>
        <fullName evidence="4">4'-phosphopantetheine phosphatase</fullName>
    </recommendedName>
    <alternativeName>
        <fullName evidence="14">Inactive pantothenic acid kinase 4</fullName>
    </alternativeName>
</protein>
<dbReference type="GO" id="GO:0046872">
    <property type="term" value="F:metal ion binding"/>
    <property type="evidence" value="ECO:0007669"/>
    <property type="project" value="UniProtKB-KW"/>
</dbReference>
<dbReference type="InterPro" id="IPR004567">
    <property type="entry name" value="Type_II_PanK"/>
</dbReference>
<reference evidence="19" key="1">
    <citation type="submission" date="2016-04" db="UniProtKB">
        <authorList>
            <consortium name="WormBaseParasite"/>
        </authorList>
    </citation>
    <scope>IDENTIFICATION</scope>
</reference>
<comment type="function">
    <text evidence="15">Phosphatase which shows a preference for 4'-phosphopantetheine and its oxidatively damaged forms (sulfonate or S-sulfonate), providing strong indirect evidence that the phosphatase activity pre-empts damage in the coenzyme A (CoA) pathway. Hydrolyzing excess 4'-phosphopantetheine could constitute a directed overflow mechanism to prevent its oxidation to the S-sulfonate, sulfonate, or other forms. Hydrolyzing 4'-phosphopantetheine sulfonate or S-sulfonate would forestall their conversion to inactive forms of CoA and acyl carrier protein. May play a role in the physiological regulation of CoA intracellular levels.</text>
</comment>
<comment type="cofactor">
    <cofactor evidence="1">
        <name>Mn(2+)</name>
        <dbReference type="ChEBI" id="CHEBI:29035"/>
    </cofactor>
</comment>
<dbReference type="GO" id="GO:0016787">
    <property type="term" value="F:hydrolase activity"/>
    <property type="evidence" value="ECO:0007669"/>
    <property type="project" value="UniProtKB-KW"/>
</dbReference>
<evidence type="ECO:0000256" key="3">
    <source>
        <dbReference type="ARBA" id="ARBA00011388"/>
    </source>
</evidence>
<keyword evidence="5" id="KW-0533">Nickel</keyword>
<dbReference type="EMBL" id="UYRS01018445">
    <property type="protein sequence ID" value="VDK35685.1"/>
    <property type="molecule type" value="Genomic_DNA"/>
</dbReference>
<evidence type="ECO:0000256" key="14">
    <source>
        <dbReference type="ARBA" id="ARBA00032948"/>
    </source>
</evidence>
<dbReference type="Gene3D" id="3.30.420.510">
    <property type="match status" value="1"/>
</dbReference>
<keyword evidence="8" id="KW-0378">Hydrolase</keyword>
<sequence length="891" mass="99358">MTQSAYASPIDISNFTDLVVAKEINQSPRDKVDECVFALDIGGSLAKLAYQHTFRYKVCVPKELSDPHSKRRTTVCGPFEFYDYREHEYEGHKLCFTKFETRHIDACLDFIRFTIMPAYADVERESVRLVGRVTGGGSFKYMPSILEKLGDVEIEREDEMASLVRGCTFLLRNIPDEAFIYDKRAMPSQIFLSSFMVNTAPFLLVNIGSGVSFLKVEADASYKRVGGTSLGGGTFWGIGSLLAGGQMSFDELLELADKGNHREVDMLVKDIYGGAYESLGLAGDVIASSFGLAARRPNETRRPADMVKALLVAISNNIGQLACLYALQSGVISFAVNYWSNGALKAMFLRHEGYLGAVGAFMKASQPPIFSHYNGVEARETSGVQSLNNQAPQNQQKHSSKCWSESYATSLIARSTMPSSSNTDGFTLSDFEFEHLGDMSLEPFPLLLSPADYVPDTWDLTQDCKARAYWLECFKQGVERLRKKAEESQAEKSTAGDSKERAQLFANRYVNFLTELSVRPSGRGLLTVRSILEAQQRLLREFGFPDAFCAQKKTIWFTTSDSLITFNGSFGWNSEPRIKEVQVENPVHSVLSCVVFDRWVAGFMGSDGETIVGESSGSQLENTWSLTYFPNIMERLGRLDWAERQMELAQGFLTGNIFDWGASEAVRFFTQSRDSVEGMASFEQALAKLQPRPWLVDDFSRWIERISNPADRPRCVLIFCDNSGADLILGVLPFVVECLDWGSKVILTANSVPAINDVTYRELLFLLNEVAGLEHRLQRALEDGRLMCVDNGQSSPCLDLRQTSHRLVQLVKREKVDLIVIEGMGRAVHTNLYARFCVDCLKVAVIKNSWLACRLGGDLFSVIFRYEEYSSESDAATSAAGVKTVKQAEAT</sequence>
<evidence type="ECO:0000313" key="17">
    <source>
        <dbReference type="EMBL" id="VDK35685.1"/>
    </source>
</evidence>
<dbReference type="Gene3D" id="3.30.420.40">
    <property type="match status" value="1"/>
</dbReference>
<evidence type="ECO:0000256" key="10">
    <source>
        <dbReference type="ARBA" id="ARBA00022993"/>
    </source>
</evidence>